<evidence type="ECO:0000313" key="2">
    <source>
        <dbReference type="EMBL" id="CAI8034137.1"/>
    </source>
</evidence>
<comment type="caution">
    <text evidence="2">The sequence shown here is derived from an EMBL/GenBank/DDBJ whole genome shotgun (WGS) entry which is preliminary data.</text>
</comment>
<gene>
    <name evidence="2" type="ORF">GBAR_LOCUS19262</name>
</gene>
<organism evidence="2 3">
    <name type="scientific">Geodia barretti</name>
    <name type="common">Barrett's horny sponge</name>
    <dbReference type="NCBI Taxonomy" id="519541"/>
    <lineage>
        <taxon>Eukaryota</taxon>
        <taxon>Metazoa</taxon>
        <taxon>Porifera</taxon>
        <taxon>Demospongiae</taxon>
        <taxon>Heteroscleromorpha</taxon>
        <taxon>Tetractinellida</taxon>
        <taxon>Astrophorina</taxon>
        <taxon>Geodiidae</taxon>
        <taxon>Geodia</taxon>
    </lineage>
</organism>
<dbReference type="Proteomes" id="UP001174909">
    <property type="component" value="Unassembled WGS sequence"/>
</dbReference>
<evidence type="ECO:0000256" key="1">
    <source>
        <dbReference type="SAM" id="MobiDB-lite"/>
    </source>
</evidence>
<keyword evidence="3" id="KW-1185">Reference proteome</keyword>
<dbReference type="EMBL" id="CASHTH010002713">
    <property type="protein sequence ID" value="CAI8034137.1"/>
    <property type="molecule type" value="Genomic_DNA"/>
</dbReference>
<dbReference type="AlphaFoldDB" id="A0AA35X1B1"/>
<reference evidence="2" key="1">
    <citation type="submission" date="2023-03" db="EMBL/GenBank/DDBJ databases">
        <authorList>
            <person name="Steffen K."/>
            <person name="Cardenas P."/>
        </authorList>
    </citation>
    <scope>NUCLEOTIDE SEQUENCE</scope>
</reference>
<feature type="region of interest" description="Disordered" evidence="1">
    <location>
        <begin position="1"/>
        <end position="26"/>
    </location>
</feature>
<sequence>MGKKTLAVEDGEKPVAGTSEKAKTTEAHPLLKEPSREMMFRHAYRPPPFPPHPHNGHPALEGGNMYSYPSPHHMYPPHMYGVPPGYGMRPHPSNYRPHPPYNEQGFPHYQSPGHDQGVTEGNTGDKQGIPPTQRPRARGVPPGYLSQREGFPPMYGPRPEHHEMGAPPNEQGLPPGYGAWPRHHSFPPPMDPGMMSSEARERWKMGQSASHYQHMHPHQYMHYTYRSPTGQSSPHPPISSHSTPQKRSLDQSATDNSPSSAPAPPSKKAKAMT</sequence>
<feature type="compositionally biased region" description="Basic and acidic residues" evidence="1">
    <location>
        <begin position="1"/>
        <end position="13"/>
    </location>
</feature>
<feature type="region of interest" description="Disordered" evidence="1">
    <location>
        <begin position="103"/>
        <end position="187"/>
    </location>
</feature>
<feature type="region of interest" description="Disordered" evidence="1">
    <location>
        <begin position="218"/>
        <end position="273"/>
    </location>
</feature>
<name>A0AA35X1B1_GEOBA</name>
<accession>A0AA35X1B1</accession>
<evidence type="ECO:0000313" key="3">
    <source>
        <dbReference type="Proteomes" id="UP001174909"/>
    </source>
</evidence>
<proteinExistence type="predicted"/>
<protein>
    <submittedName>
        <fullName evidence="2">Uncharacterized protein</fullName>
    </submittedName>
</protein>